<dbReference type="Gene3D" id="1.10.620.20">
    <property type="entry name" value="Ribonucleotide Reductase, subunit A"/>
    <property type="match status" value="1"/>
</dbReference>
<gene>
    <name evidence="1" type="ORF">ACFPJ4_09790</name>
</gene>
<proteinExistence type="predicted"/>
<evidence type="ECO:0000313" key="1">
    <source>
        <dbReference type="EMBL" id="MFC5502529.1"/>
    </source>
</evidence>
<comment type="caution">
    <text evidence="1">The sequence shown here is derived from an EMBL/GenBank/DDBJ whole genome shotgun (WGS) entry which is preliminary data.</text>
</comment>
<dbReference type="CDD" id="cd00657">
    <property type="entry name" value="Ferritin_like"/>
    <property type="match status" value="1"/>
</dbReference>
<dbReference type="InterPro" id="IPR009078">
    <property type="entry name" value="Ferritin-like_SF"/>
</dbReference>
<keyword evidence="2" id="KW-1185">Reference proteome</keyword>
<sequence>MAFDIDKYTANSVNVAWNDLDFDEFDRTPLPASTLRTLRYMCDVEYHTVCYLRDLLTTPSHKEPEIGAFMTMWNREEFWHGEALAAVLNRHGITVDFDELKATRVKLGWKDRLDPIKQSLAGGLVGMDFVAVHMAWGAANEWSANAAYLRMAEQEKHPVLGELLRRIAKQETKHVAFYASQARDRLAASKKARVIARFALKKFWAPVGSGISSESEVAHVMGALFGGSEGRKLIRDVDSHIAKLPGMEGLTIVETSLDRFGIPADGPGAHERALVSA</sequence>
<protein>
    <submittedName>
        <fullName evidence="1">Ferritin-like domain-containing protein</fullName>
    </submittedName>
</protein>
<dbReference type="RefSeq" id="WP_386740221.1">
    <property type="nucleotide sequence ID" value="NZ_JBHSMG010000002.1"/>
</dbReference>
<accession>A0ABW0NQ80</accession>
<name>A0ABW0NQ80_9MICO</name>
<dbReference type="Proteomes" id="UP001596039">
    <property type="component" value="Unassembled WGS sequence"/>
</dbReference>
<evidence type="ECO:0000313" key="2">
    <source>
        <dbReference type="Proteomes" id="UP001596039"/>
    </source>
</evidence>
<organism evidence="1 2">
    <name type="scientific">Lysinimonas soli</name>
    <dbReference type="NCBI Taxonomy" id="1074233"/>
    <lineage>
        <taxon>Bacteria</taxon>
        <taxon>Bacillati</taxon>
        <taxon>Actinomycetota</taxon>
        <taxon>Actinomycetes</taxon>
        <taxon>Micrococcales</taxon>
        <taxon>Microbacteriaceae</taxon>
        <taxon>Lysinimonas</taxon>
    </lineage>
</organism>
<dbReference type="EMBL" id="JBHSMG010000002">
    <property type="protein sequence ID" value="MFC5502529.1"/>
    <property type="molecule type" value="Genomic_DNA"/>
</dbReference>
<reference evidence="2" key="1">
    <citation type="journal article" date="2019" name="Int. J. Syst. Evol. Microbiol.">
        <title>The Global Catalogue of Microorganisms (GCM) 10K type strain sequencing project: providing services to taxonomists for standard genome sequencing and annotation.</title>
        <authorList>
            <consortium name="The Broad Institute Genomics Platform"/>
            <consortium name="The Broad Institute Genome Sequencing Center for Infectious Disease"/>
            <person name="Wu L."/>
            <person name="Ma J."/>
        </authorList>
    </citation>
    <scope>NUCLEOTIDE SEQUENCE [LARGE SCALE GENOMIC DNA]</scope>
    <source>
        <strain evidence="2">CGMCC 4.6997</strain>
    </source>
</reference>
<dbReference type="InterPro" id="IPR012348">
    <property type="entry name" value="RNR-like"/>
</dbReference>
<dbReference type="SUPFAM" id="SSF47240">
    <property type="entry name" value="Ferritin-like"/>
    <property type="match status" value="1"/>
</dbReference>